<accession>A0AAE0GUC5</accession>
<protein>
    <submittedName>
        <fullName evidence="2">Uncharacterized protein</fullName>
    </submittedName>
</protein>
<feature type="region of interest" description="Disordered" evidence="1">
    <location>
        <begin position="516"/>
        <end position="580"/>
    </location>
</feature>
<feature type="region of interest" description="Disordered" evidence="1">
    <location>
        <begin position="190"/>
        <end position="291"/>
    </location>
</feature>
<keyword evidence="3" id="KW-1185">Reference proteome</keyword>
<dbReference type="Proteomes" id="UP001190700">
    <property type="component" value="Unassembled WGS sequence"/>
</dbReference>
<comment type="caution">
    <text evidence="2">The sequence shown here is derived from an EMBL/GenBank/DDBJ whole genome shotgun (WGS) entry which is preliminary data.</text>
</comment>
<evidence type="ECO:0000256" key="1">
    <source>
        <dbReference type="SAM" id="MobiDB-lite"/>
    </source>
</evidence>
<reference evidence="2 3" key="1">
    <citation type="journal article" date="2015" name="Genome Biol. Evol.">
        <title>Comparative Genomics of a Bacterivorous Green Alga Reveals Evolutionary Causalities and Consequences of Phago-Mixotrophic Mode of Nutrition.</title>
        <authorList>
            <person name="Burns J.A."/>
            <person name="Paasch A."/>
            <person name="Narechania A."/>
            <person name="Kim E."/>
        </authorList>
    </citation>
    <scope>NUCLEOTIDE SEQUENCE [LARGE SCALE GENOMIC DNA]</scope>
    <source>
        <strain evidence="2 3">PLY_AMNH</strain>
    </source>
</reference>
<evidence type="ECO:0000313" key="3">
    <source>
        <dbReference type="Proteomes" id="UP001190700"/>
    </source>
</evidence>
<feature type="compositionally biased region" description="Gly residues" evidence="1">
    <location>
        <begin position="429"/>
        <end position="440"/>
    </location>
</feature>
<feature type="region of interest" description="Disordered" evidence="1">
    <location>
        <begin position="378"/>
        <end position="503"/>
    </location>
</feature>
<organism evidence="2 3">
    <name type="scientific">Cymbomonas tetramitiformis</name>
    <dbReference type="NCBI Taxonomy" id="36881"/>
    <lineage>
        <taxon>Eukaryota</taxon>
        <taxon>Viridiplantae</taxon>
        <taxon>Chlorophyta</taxon>
        <taxon>Pyramimonadophyceae</taxon>
        <taxon>Pyramimonadales</taxon>
        <taxon>Pyramimonadaceae</taxon>
        <taxon>Cymbomonas</taxon>
    </lineage>
</organism>
<name>A0AAE0GUC5_9CHLO</name>
<evidence type="ECO:0000313" key="2">
    <source>
        <dbReference type="EMBL" id="KAK3283596.1"/>
    </source>
</evidence>
<proteinExistence type="predicted"/>
<dbReference type="AlphaFoldDB" id="A0AAE0GUC5"/>
<feature type="compositionally biased region" description="Gly residues" evidence="1">
    <location>
        <begin position="223"/>
        <end position="236"/>
    </location>
</feature>
<gene>
    <name evidence="2" type="ORF">CYMTET_8684</name>
</gene>
<feature type="compositionally biased region" description="Gly residues" evidence="1">
    <location>
        <begin position="525"/>
        <end position="535"/>
    </location>
</feature>
<dbReference type="EMBL" id="LGRX02002705">
    <property type="protein sequence ID" value="KAK3283596.1"/>
    <property type="molecule type" value="Genomic_DNA"/>
</dbReference>
<sequence>MPELQQKRQLLASLNTTSIYHDVLVPLRLGTALSRVNLEAIFAHILEGFKLEVPEVDLWVLCEVCRDDRVFANAAWSEAVGPDLFGRAVEERVDFQDDRRLRRVCADWVGGRLGVGVSPCPPRRRSGRSASAGRQLCGEFEGSGDIGEVAGPVAAGGSDHQIKKRCWRSRTTSCLLTFEILGPALEDMPEELEGQTEDLPGGRRSLHAAAGRRGQANQDMVAGGTGQMGRAVGEGGHAPPEGEGGGDRGQGVAQAMGAQRTSPEGASRASRRGNSGAALREATKGPLGEREGWTWSECERVILEIKVAAARQAGDLAQVQHEFGKYPAMLVEAGAMKEVAERLPECAARQQCGMEELHEREGVRARHLYGRTHLARNTPCGLERHTDTKEGCSAAQREGGGGMAKVGGDGAATPAVQTPKKECSAAQHEGGGGDGGGGEAMGLPTPAAQTPKKGRSAAQREGGGGDGESWEAMKLPTPTVQTPKRERSAAQREGGGGMAEVGRRWGCQTPLRRHQKEGCSAAQREGGGGGGGCGEAMGLPSPAVQTPKKGCSAAQREGRGGDGGDVLAVPAVRTLPALAA</sequence>
<feature type="compositionally biased region" description="Basic and acidic residues" evidence="1">
    <location>
        <begin position="281"/>
        <end position="291"/>
    </location>
</feature>
<feature type="compositionally biased region" description="Gly residues" evidence="1">
    <location>
        <begin position="398"/>
        <end position="410"/>
    </location>
</feature>